<dbReference type="GO" id="GO:0003677">
    <property type="term" value="F:DNA binding"/>
    <property type="evidence" value="ECO:0007669"/>
    <property type="project" value="UniProtKB-KW"/>
</dbReference>
<dbReference type="PROSITE" id="PS51000">
    <property type="entry name" value="HTH_DEOR_2"/>
    <property type="match status" value="1"/>
</dbReference>
<dbReference type="InterPro" id="IPR001034">
    <property type="entry name" value="DeoR_HTH"/>
</dbReference>
<protein>
    <submittedName>
        <fullName evidence="4">Putative DNA-binding transcriptional regulator YafY</fullName>
    </submittedName>
</protein>
<dbReference type="PANTHER" id="PTHR34580">
    <property type="match status" value="1"/>
</dbReference>
<name>A0A7W7ZQQ3_9BACT</name>
<sequence length="249" mass="28458">MRRSDRLFRIVQMLRSGRLKTARALAERLQVSERTIYRDVRDLQLAGQPIEGEAGVGYTLRREFDLPPLMFTPEELTALVLGARLVKAWGGVENATAADSALARIEAVLPPALADSLDAILLYAPGYRMQQPQRRLLDRVHKACLECHAIRFAYTRLNGEPSERTVRPLALYCWSGTWTVVAWCELREDFRVFRLDRIAHCEVLDRTFEQNRGQRLSDFLRQMKAESETWIANHLGPETPTNRPPASDV</sequence>
<evidence type="ECO:0000256" key="2">
    <source>
        <dbReference type="ARBA" id="ARBA00023163"/>
    </source>
</evidence>
<keyword evidence="2" id="KW-0804">Transcription</keyword>
<evidence type="ECO:0000256" key="1">
    <source>
        <dbReference type="ARBA" id="ARBA00023015"/>
    </source>
</evidence>
<dbReference type="EMBL" id="JACHIO010000006">
    <property type="protein sequence ID" value="MBB5063521.1"/>
    <property type="molecule type" value="Genomic_DNA"/>
</dbReference>
<dbReference type="RefSeq" id="WP_184254740.1">
    <property type="nucleotide sequence ID" value="NZ_JACHIO010000006.1"/>
</dbReference>
<keyword evidence="1" id="KW-0805">Transcription regulation</keyword>
<accession>A0A7W7ZQQ3</accession>
<reference evidence="4 5" key="1">
    <citation type="submission" date="2020-08" db="EMBL/GenBank/DDBJ databases">
        <title>Genomic Encyclopedia of Type Strains, Phase IV (KMG-V): Genome sequencing to study the core and pangenomes of soil and plant-associated prokaryotes.</title>
        <authorList>
            <person name="Whitman W."/>
        </authorList>
    </citation>
    <scope>NUCLEOTIDE SEQUENCE [LARGE SCALE GENOMIC DNA]</scope>
    <source>
        <strain evidence="4 5">X5P3</strain>
    </source>
</reference>
<dbReference type="PANTHER" id="PTHR34580:SF3">
    <property type="entry name" value="PROTEIN PAFB"/>
    <property type="match status" value="1"/>
</dbReference>
<dbReference type="InterPro" id="IPR036390">
    <property type="entry name" value="WH_DNA-bd_sf"/>
</dbReference>
<dbReference type="SUPFAM" id="SSF46785">
    <property type="entry name" value="Winged helix' DNA-binding domain"/>
    <property type="match status" value="1"/>
</dbReference>
<proteinExistence type="predicted"/>
<evidence type="ECO:0000313" key="4">
    <source>
        <dbReference type="EMBL" id="MBB5063521.1"/>
    </source>
</evidence>
<dbReference type="AlphaFoldDB" id="A0A7W7ZQQ3"/>
<evidence type="ECO:0000313" key="5">
    <source>
        <dbReference type="Proteomes" id="UP000584867"/>
    </source>
</evidence>
<feature type="domain" description="HTH deoR-type" evidence="3">
    <location>
        <begin position="3"/>
        <end position="58"/>
    </location>
</feature>
<dbReference type="PROSITE" id="PS52050">
    <property type="entry name" value="WYL"/>
    <property type="match status" value="1"/>
</dbReference>
<dbReference type="Pfam" id="PF08279">
    <property type="entry name" value="HTH_11"/>
    <property type="match status" value="1"/>
</dbReference>
<dbReference type="InterPro" id="IPR036388">
    <property type="entry name" value="WH-like_DNA-bd_sf"/>
</dbReference>
<dbReference type="InterPro" id="IPR051534">
    <property type="entry name" value="CBASS_pafABC_assoc_protein"/>
</dbReference>
<evidence type="ECO:0000259" key="3">
    <source>
        <dbReference type="PROSITE" id="PS51000"/>
    </source>
</evidence>
<dbReference type="InterPro" id="IPR013196">
    <property type="entry name" value="HTH_11"/>
</dbReference>
<gene>
    <name evidence="4" type="ORF">HDF15_001863</name>
</gene>
<dbReference type="Proteomes" id="UP000584867">
    <property type="component" value="Unassembled WGS sequence"/>
</dbReference>
<dbReference type="Gene3D" id="1.10.10.10">
    <property type="entry name" value="Winged helix-like DNA-binding domain superfamily/Winged helix DNA-binding domain"/>
    <property type="match status" value="1"/>
</dbReference>
<dbReference type="GO" id="GO:0003700">
    <property type="term" value="F:DNA-binding transcription factor activity"/>
    <property type="evidence" value="ECO:0007669"/>
    <property type="project" value="InterPro"/>
</dbReference>
<organism evidence="4 5">
    <name type="scientific">Granulicella mallensis</name>
    <dbReference type="NCBI Taxonomy" id="940614"/>
    <lineage>
        <taxon>Bacteria</taxon>
        <taxon>Pseudomonadati</taxon>
        <taxon>Acidobacteriota</taxon>
        <taxon>Terriglobia</taxon>
        <taxon>Terriglobales</taxon>
        <taxon>Acidobacteriaceae</taxon>
        <taxon>Granulicella</taxon>
    </lineage>
</organism>
<comment type="caution">
    <text evidence="4">The sequence shown here is derived from an EMBL/GenBank/DDBJ whole genome shotgun (WGS) entry which is preliminary data.</text>
</comment>
<keyword evidence="4" id="KW-0238">DNA-binding</keyword>
<dbReference type="Pfam" id="PF13280">
    <property type="entry name" value="WYL"/>
    <property type="match status" value="1"/>
</dbReference>
<dbReference type="InterPro" id="IPR026881">
    <property type="entry name" value="WYL_dom"/>
</dbReference>